<evidence type="ECO:0000313" key="3">
    <source>
        <dbReference type="EMBL" id="BAK21476.1"/>
    </source>
</evidence>
<sequence>MAKVKKPIYKRIWFWIVLVVLVIAIGGVATSRSDNGGEKVEQKSSAKTKEKESDKFYKIGDTVQVGDVEYTLKHVELTDERNEFDDKKPA</sequence>
<dbReference type="Proteomes" id="UP000008456">
    <property type="component" value="Chromosome"/>
</dbReference>
<protein>
    <submittedName>
        <fullName evidence="3">Uncharacterized protein</fullName>
    </submittedName>
</protein>
<dbReference type="EMBL" id="AP012200">
    <property type="protein sequence ID" value="BAK21476.1"/>
    <property type="molecule type" value="Genomic_DNA"/>
</dbReference>
<dbReference type="KEGG" id="mps:MPTP_1018"/>
<organism evidence="3 4">
    <name type="scientific">Melissococcus plutonius (strain ATCC 35311 / DSM 29964 / CIP 104052 / LMG 20360 / NCIMB 702443)</name>
    <dbReference type="NCBI Taxonomy" id="940190"/>
    <lineage>
        <taxon>Bacteria</taxon>
        <taxon>Bacillati</taxon>
        <taxon>Bacillota</taxon>
        <taxon>Bacilli</taxon>
        <taxon>Lactobacillales</taxon>
        <taxon>Enterococcaceae</taxon>
        <taxon>Melissococcus</taxon>
    </lineage>
</organism>
<feature type="transmembrane region" description="Helical" evidence="2">
    <location>
        <begin position="12"/>
        <end position="29"/>
    </location>
</feature>
<accession>F3YAE8</accession>
<evidence type="ECO:0000313" key="4">
    <source>
        <dbReference type="Proteomes" id="UP000008456"/>
    </source>
</evidence>
<reference key="2">
    <citation type="submission" date="2011-04" db="EMBL/GenBank/DDBJ databases">
        <title>Whole genome sequence of Melissococcus plutonius ATCC 35311.</title>
        <authorList>
            <person name="Okumura K."/>
            <person name="Arai R."/>
            <person name="Osaki M."/>
            <person name="Okura M."/>
            <person name="Kirikae T."/>
            <person name="Takamatsu D."/>
            <person name="Akiyama T."/>
        </authorList>
    </citation>
    <scope>NUCLEOTIDE SEQUENCE</scope>
    <source>
        <strain>ATCC 35311</strain>
    </source>
</reference>
<dbReference type="HOGENOM" id="CLU_2437381_0_0_9"/>
<name>F3YAE8_MELPT</name>
<keyword evidence="2" id="KW-0812">Transmembrane</keyword>
<dbReference type="AlphaFoldDB" id="F3YAE8"/>
<reference evidence="3 4" key="1">
    <citation type="journal article" date="2011" name="J. Bacteriol.">
        <title>Complete genome sequence of Melissococcus plutonius ATCC 35311.</title>
        <authorList>
            <person name="Okumura K."/>
            <person name="Arai R."/>
            <person name="Okura M."/>
            <person name="Kirikae T."/>
            <person name="Takamatsu D."/>
            <person name="Osaki M."/>
            <person name="Miyoshi-Akiyama T."/>
        </authorList>
    </citation>
    <scope>NUCLEOTIDE SEQUENCE [LARGE SCALE GENOMIC DNA]</scope>
    <source>
        <strain evidence="4">ATCC 35311 / CIP 104052 / LMG 20360 / NCIMB 702443</strain>
    </source>
</reference>
<keyword evidence="2" id="KW-0472">Membrane</keyword>
<proteinExistence type="predicted"/>
<evidence type="ECO:0000256" key="2">
    <source>
        <dbReference type="SAM" id="Phobius"/>
    </source>
</evidence>
<keyword evidence="2" id="KW-1133">Transmembrane helix</keyword>
<feature type="compositionally biased region" description="Basic and acidic residues" evidence="1">
    <location>
        <begin position="35"/>
        <end position="50"/>
    </location>
</feature>
<gene>
    <name evidence="3" type="ordered locus">MPTP_1018</name>
</gene>
<dbReference type="STRING" id="940190.MPTP_1018"/>
<feature type="region of interest" description="Disordered" evidence="1">
    <location>
        <begin position="30"/>
        <end position="50"/>
    </location>
</feature>
<evidence type="ECO:0000256" key="1">
    <source>
        <dbReference type="SAM" id="MobiDB-lite"/>
    </source>
</evidence>
<keyword evidence="4" id="KW-1185">Reference proteome</keyword>